<accession>A0A0G0CYR5</accession>
<dbReference type="Proteomes" id="UP000034536">
    <property type="component" value="Unassembled WGS sequence"/>
</dbReference>
<feature type="domain" description="Transcobalamin-like C-terminal" evidence="2">
    <location>
        <begin position="59"/>
        <end position="126"/>
    </location>
</feature>
<keyword evidence="1" id="KW-0812">Transmembrane</keyword>
<dbReference type="Gene3D" id="2.170.130.30">
    <property type="match status" value="1"/>
</dbReference>
<feature type="transmembrane region" description="Helical" evidence="1">
    <location>
        <begin position="6"/>
        <end position="22"/>
    </location>
</feature>
<evidence type="ECO:0000256" key="1">
    <source>
        <dbReference type="SAM" id="Phobius"/>
    </source>
</evidence>
<protein>
    <recommendedName>
        <fullName evidence="2">Transcobalamin-like C-terminal domain-containing protein</fullName>
    </recommendedName>
</protein>
<keyword evidence="1" id="KW-0472">Membrane</keyword>
<evidence type="ECO:0000259" key="2">
    <source>
        <dbReference type="Pfam" id="PF14478"/>
    </source>
</evidence>
<comment type="caution">
    <text evidence="3">The sequence shown here is derived from an EMBL/GenBank/DDBJ whole genome shotgun (WGS) entry which is preliminary data.</text>
</comment>
<gene>
    <name evidence="3" type="ORF">UR89_C0006G0015</name>
</gene>
<dbReference type="Pfam" id="PF14478">
    <property type="entry name" value="DUF4430"/>
    <property type="match status" value="1"/>
</dbReference>
<evidence type="ECO:0000313" key="3">
    <source>
        <dbReference type="EMBL" id="KKP87139.1"/>
    </source>
</evidence>
<dbReference type="AlphaFoldDB" id="A0A0G0CYR5"/>
<dbReference type="EMBL" id="LBQX01000006">
    <property type="protein sequence ID" value="KKP87139.1"/>
    <property type="molecule type" value="Genomic_DNA"/>
</dbReference>
<name>A0A0G0CYR5_9BACT</name>
<evidence type="ECO:0000313" key="4">
    <source>
        <dbReference type="Proteomes" id="UP000034536"/>
    </source>
</evidence>
<dbReference type="InterPro" id="IPR027954">
    <property type="entry name" value="Transcobalamin-like_C"/>
</dbReference>
<sequence length="128" mass="14631">MKKQNIFLIIFVAFILLSGYFYKAKLQFNKNLSVKQNIVLLKIGDDKKFKTYKISEKKSALDLLKEKSKAIAKGEGVNAYVVSINGVEAKTEDKEYWAFYVNGKMAEVGAGSYIVKEGDKIEWKIEKY</sequence>
<reference evidence="3 4" key="1">
    <citation type="journal article" date="2015" name="Nature">
        <title>rRNA introns, odd ribosomes, and small enigmatic genomes across a large radiation of phyla.</title>
        <authorList>
            <person name="Brown C.T."/>
            <person name="Hug L.A."/>
            <person name="Thomas B.C."/>
            <person name="Sharon I."/>
            <person name="Castelle C.J."/>
            <person name="Singh A."/>
            <person name="Wilkins M.J."/>
            <person name="Williams K.H."/>
            <person name="Banfield J.F."/>
        </authorList>
    </citation>
    <scope>NUCLEOTIDE SEQUENCE [LARGE SCALE GENOMIC DNA]</scope>
</reference>
<proteinExistence type="predicted"/>
<keyword evidence="1" id="KW-1133">Transmembrane helix</keyword>
<organism evidence="3 4">
    <name type="scientific">Candidatus Roizmanbacteria bacterium GW2011_GWA2_35_8</name>
    <dbReference type="NCBI Taxonomy" id="1618479"/>
    <lineage>
        <taxon>Bacteria</taxon>
        <taxon>Candidatus Roizmaniibacteriota</taxon>
    </lineage>
</organism>